<evidence type="ECO:0000256" key="1">
    <source>
        <dbReference type="SAM" id="MobiDB-lite"/>
    </source>
</evidence>
<accession>A0A914YQK5</accession>
<dbReference type="WBParaSite" id="PSU_v2.g2462.t1">
    <property type="protein sequence ID" value="PSU_v2.g2462.t1"/>
    <property type="gene ID" value="PSU_v2.g2462"/>
</dbReference>
<organism evidence="2 3">
    <name type="scientific">Panagrolaimus superbus</name>
    <dbReference type="NCBI Taxonomy" id="310955"/>
    <lineage>
        <taxon>Eukaryota</taxon>
        <taxon>Metazoa</taxon>
        <taxon>Ecdysozoa</taxon>
        <taxon>Nematoda</taxon>
        <taxon>Chromadorea</taxon>
        <taxon>Rhabditida</taxon>
        <taxon>Tylenchina</taxon>
        <taxon>Panagrolaimomorpha</taxon>
        <taxon>Panagrolaimoidea</taxon>
        <taxon>Panagrolaimidae</taxon>
        <taxon>Panagrolaimus</taxon>
    </lineage>
</organism>
<evidence type="ECO:0000313" key="3">
    <source>
        <dbReference type="WBParaSite" id="PSU_v2.g2462.t1"/>
    </source>
</evidence>
<dbReference type="Proteomes" id="UP000887577">
    <property type="component" value="Unplaced"/>
</dbReference>
<evidence type="ECO:0000313" key="2">
    <source>
        <dbReference type="Proteomes" id="UP000887577"/>
    </source>
</evidence>
<dbReference type="AlphaFoldDB" id="A0A914YQK5"/>
<reference evidence="3" key="1">
    <citation type="submission" date="2022-11" db="UniProtKB">
        <authorList>
            <consortium name="WormBaseParasite"/>
        </authorList>
    </citation>
    <scope>IDENTIFICATION</scope>
</reference>
<proteinExistence type="predicted"/>
<name>A0A914YQK5_9BILA</name>
<sequence length="69" mass="7860">MNGLRSRMMAMQQAQSVATNNSTGRETDSKLPLRYKKSFLDSYEDISNPHKTMGLNPDGEIELHFNNKN</sequence>
<protein>
    <submittedName>
        <fullName evidence="3">Uncharacterized protein</fullName>
    </submittedName>
</protein>
<feature type="region of interest" description="Disordered" evidence="1">
    <location>
        <begin position="1"/>
        <end position="31"/>
    </location>
</feature>
<feature type="compositionally biased region" description="Polar residues" evidence="1">
    <location>
        <begin position="12"/>
        <end position="24"/>
    </location>
</feature>
<keyword evidence="2" id="KW-1185">Reference proteome</keyword>